<evidence type="ECO:0000256" key="2">
    <source>
        <dbReference type="PROSITE-ProRule" id="PRU00169"/>
    </source>
</evidence>
<comment type="caution">
    <text evidence="2">Lacks conserved residue(s) required for the propagation of feature annotation.</text>
</comment>
<dbReference type="PROSITE" id="PS50110">
    <property type="entry name" value="RESPONSE_REGULATORY"/>
    <property type="match status" value="2"/>
</dbReference>
<dbReference type="SMART" id="SM00448">
    <property type="entry name" value="REC"/>
    <property type="match status" value="1"/>
</dbReference>
<proteinExistence type="predicted"/>
<dbReference type="InterPro" id="IPR050595">
    <property type="entry name" value="Bact_response_regulator"/>
</dbReference>
<comment type="caution">
    <text evidence="4">The sequence shown here is derived from an EMBL/GenBank/DDBJ whole genome shotgun (WGS) entry which is preliminary data.</text>
</comment>
<keyword evidence="5" id="KW-1185">Reference proteome</keyword>
<feature type="modified residue" description="4-aspartylphosphate" evidence="2">
    <location>
        <position position="54"/>
    </location>
</feature>
<dbReference type="PANTHER" id="PTHR44591">
    <property type="entry name" value="STRESS RESPONSE REGULATOR PROTEIN 1"/>
    <property type="match status" value="1"/>
</dbReference>
<dbReference type="Proteomes" id="UP000244248">
    <property type="component" value="Unassembled WGS sequence"/>
</dbReference>
<dbReference type="OrthoDB" id="9802066at2"/>
<dbReference type="CDD" id="cd17569">
    <property type="entry name" value="REC_HupR-like"/>
    <property type="match status" value="1"/>
</dbReference>
<dbReference type="EMBL" id="QANS01000010">
    <property type="protein sequence ID" value="PTU28226.1"/>
    <property type="molecule type" value="Genomic_DNA"/>
</dbReference>
<evidence type="ECO:0000313" key="4">
    <source>
        <dbReference type="EMBL" id="PTU28226.1"/>
    </source>
</evidence>
<reference evidence="4 5" key="1">
    <citation type="submission" date="2018-04" db="EMBL/GenBank/DDBJ databases">
        <title>Novel species isolated from glacier.</title>
        <authorList>
            <person name="Liu Q."/>
            <person name="Xin Y.-H."/>
        </authorList>
    </citation>
    <scope>NUCLEOTIDE SEQUENCE [LARGE SCALE GENOMIC DNA]</scope>
    <source>
        <strain evidence="4 5">GT1R17</strain>
    </source>
</reference>
<dbReference type="GO" id="GO:0000160">
    <property type="term" value="P:phosphorelay signal transduction system"/>
    <property type="evidence" value="ECO:0007669"/>
    <property type="project" value="InterPro"/>
</dbReference>
<organism evidence="4 5">
    <name type="scientific">Stenotrophobium rhamnosiphilum</name>
    <dbReference type="NCBI Taxonomy" id="2029166"/>
    <lineage>
        <taxon>Bacteria</taxon>
        <taxon>Pseudomonadati</taxon>
        <taxon>Pseudomonadota</taxon>
        <taxon>Gammaproteobacteria</taxon>
        <taxon>Nevskiales</taxon>
        <taxon>Nevskiaceae</taxon>
        <taxon>Stenotrophobium</taxon>
    </lineage>
</organism>
<dbReference type="PANTHER" id="PTHR44591:SF19">
    <property type="entry name" value="TWO-COMPONENT RESPONSE REGULATOR-RELATED"/>
    <property type="match status" value="1"/>
</dbReference>
<gene>
    <name evidence="4" type="ORF">CJD38_17910</name>
</gene>
<accession>A0A2T5MB48</accession>
<dbReference type="AlphaFoldDB" id="A0A2T5MB48"/>
<name>A0A2T5MB48_9GAMM</name>
<dbReference type="InterPro" id="IPR011006">
    <property type="entry name" value="CheY-like_superfamily"/>
</dbReference>
<dbReference type="Gene3D" id="3.40.50.2300">
    <property type="match status" value="2"/>
</dbReference>
<dbReference type="InterPro" id="IPR001789">
    <property type="entry name" value="Sig_transdc_resp-reg_receiver"/>
</dbReference>
<feature type="domain" description="Response regulatory" evidence="3">
    <location>
        <begin position="154"/>
        <end position="268"/>
    </location>
</feature>
<evidence type="ECO:0000256" key="1">
    <source>
        <dbReference type="ARBA" id="ARBA00022553"/>
    </source>
</evidence>
<evidence type="ECO:0000313" key="5">
    <source>
        <dbReference type="Proteomes" id="UP000244248"/>
    </source>
</evidence>
<keyword evidence="1 2" id="KW-0597">Phosphoprotein</keyword>
<dbReference type="RefSeq" id="WP_107941809.1">
    <property type="nucleotide sequence ID" value="NZ_QANS01000010.1"/>
</dbReference>
<feature type="domain" description="Response regulatory" evidence="3">
    <location>
        <begin position="6"/>
        <end position="120"/>
    </location>
</feature>
<dbReference type="SUPFAM" id="SSF52172">
    <property type="entry name" value="CheY-like"/>
    <property type="match status" value="2"/>
</dbReference>
<protein>
    <recommendedName>
        <fullName evidence="3">Response regulatory domain-containing protein</fullName>
    </recommendedName>
</protein>
<evidence type="ECO:0000259" key="3">
    <source>
        <dbReference type="PROSITE" id="PS50110"/>
    </source>
</evidence>
<sequence>MPIKPDLVLVDDEERILRSLAMLFRPHYNLYTTTDARDALQYVRDHRVHVIVSDQRMPVMRGADLLREVRIASPNTMRLLLTGYSELEAIVASVNEGEVFRFINKPWDAAELKQTVNQAAEISFDLFSSQPSVTPPVSTFTETGSFIAPQPEEGILVIDDDAEVVKAVREIVGPSQAVHWASSLDQAFSILAENNIGVVISELFVKREPIALALKMLKAEHPEVVSIVMTPFQDTSVLIGLINQGQVFRFLPKPIRRGPLGMNIASALRHHRALKSAPKLRTIHAVEPVRQIEDNNVAARVMGFLGRLRNRNLGSFGASP</sequence>
<dbReference type="Pfam" id="PF00072">
    <property type="entry name" value="Response_reg"/>
    <property type="match status" value="1"/>
</dbReference>